<name>A0A5B7DUH7_PORTR</name>
<keyword evidence="2" id="KW-1185">Reference proteome</keyword>
<evidence type="ECO:0000313" key="2">
    <source>
        <dbReference type="Proteomes" id="UP000324222"/>
    </source>
</evidence>
<evidence type="ECO:0000313" key="1">
    <source>
        <dbReference type="EMBL" id="MPC24965.1"/>
    </source>
</evidence>
<gene>
    <name evidence="1" type="ORF">E2C01_018059</name>
</gene>
<dbReference type="AlphaFoldDB" id="A0A5B7DUH7"/>
<reference evidence="1 2" key="1">
    <citation type="submission" date="2019-05" db="EMBL/GenBank/DDBJ databases">
        <title>Another draft genome of Portunus trituberculatus and its Hox gene families provides insights of decapod evolution.</title>
        <authorList>
            <person name="Jeong J.-H."/>
            <person name="Song I."/>
            <person name="Kim S."/>
            <person name="Choi T."/>
            <person name="Kim D."/>
            <person name="Ryu S."/>
            <person name="Kim W."/>
        </authorList>
    </citation>
    <scope>NUCLEOTIDE SEQUENCE [LARGE SCALE GENOMIC DNA]</scope>
    <source>
        <tissue evidence="1">Muscle</tissue>
    </source>
</reference>
<accession>A0A5B7DUH7</accession>
<sequence length="131" mass="13989">MEVVVVVVVLEIQISHLHSPRPQPGTLTPPDLRATREVLVRGEVGEGTWKSLTGCVDCLSPARVMGTLRWARGCLGWRAGVPGRVVEGVRGAWGIVGCLLGAPEWVELAPLDKWMVVCQEGACVCGRVAPA</sequence>
<comment type="caution">
    <text evidence="1">The sequence shown here is derived from an EMBL/GenBank/DDBJ whole genome shotgun (WGS) entry which is preliminary data.</text>
</comment>
<protein>
    <submittedName>
        <fullName evidence="1">Uncharacterized protein</fullName>
    </submittedName>
</protein>
<organism evidence="1 2">
    <name type="scientific">Portunus trituberculatus</name>
    <name type="common">Swimming crab</name>
    <name type="synonym">Neptunus trituberculatus</name>
    <dbReference type="NCBI Taxonomy" id="210409"/>
    <lineage>
        <taxon>Eukaryota</taxon>
        <taxon>Metazoa</taxon>
        <taxon>Ecdysozoa</taxon>
        <taxon>Arthropoda</taxon>
        <taxon>Crustacea</taxon>
        <taxon>Multicrustacea</taxon>
        <taxon>Malacostraca</taxon>
        <taxon>Eumalacostraca</taxon>
        <taxon>Eucarida</taxon>
        <taxon>Decapoda</taxon>
        <taxon>Pleocyemata</taxon>
        <taxon>Brachyura</taxon>
        <taxon>Eubrachyura</taxon>
        <taxon>Portunoidea</taxon>
        <taxon>Portunidae</taxon>
        <taxon>Portuninae</taxon>
        <taxon>Portunus</taxon>
    </lineage>
</organism>
<dbReference type="Proteomes" id="UP000324222">
    <property type="component" value="Unassembled WGS sequence"/>
</dbReference>
<dbReference type="EMBL" id="VSRR010001396">
    <property type="protein sequence ID" value="MPC24965.1"/>
    <property type="molecule type" value="Genomic_DNA"/>
</dbReference>
<proteinExistence type="predicted"/>